<name>A0ABR4Q4I1_9CEST</name>
<sequence length="72" mass="7888">MTEKLAITLVKIIQIRWKTSIFQSVCANNGEPGTTCANALVFISALRICSETQYFSTSLPCFGSCIRAELVV</sequence>
<dbReference type="Proteomes" id="UP001651158">
    <property type="component" value="Unassembled WGS sequence"/>
</dbReference>
<evidence type="ECO:0000313" key="1">
    <source>
        <dbReference type="EMBL" id="KAL5104439.1"/>
    </source>
</evidence>
<keyword evidence="2" id="KW-1185">Reference proteome</keyword>
<proteinExistence type="predicted"/>
<dbReference type="EMBL" id="JAKROA010000012">
    <property type="protein sequence ID" value="KAL5104439.1"/>
    <property type="molecule type" value="Genomic_DNA"/>
</dbReference>
<protein>
    <submittedName>
        <fullName evidence="1">Uncharacterized protein</fullName>
    </submittedName>
</protein>
<evidence type="ECO:0000313" key="2">
    <source>
        <dbReference type="Proteomes" id="UP001651158"/>
    </source>
</evidence>
<accession>A0ABR4Q4I1</accession>
<comment type="caution">
    <text evidence="1">The sequence shown here is derived from an EMBL/GenBank/DDBJ whole genome shotgun (WGS) entry which is preliminary data.</text>
</comment>
<organism evidence="1 2">
    <name type="scientific">Taenia crassiceps</name>
    <dbReference type="NCBI Taxonomy" id="6207"/>
    <lineage>
        <taxon>Eukaryota</taxon>
        <taxon>Metazoa</taxon>
        <taxon>Spiralia</taxon>
        <taxon>Lophotrochozoa</taxon>
        <taxon>Platyhelminthes</taxon>
        <taxon>Cestoda</taxon>
        <taxon>Eucestoda</taxon>
        <taxon>Cyclophyllidea</taxon>
        <taxon>Taeniidae</taxon>
        <taxon>Taenia</taxon>
    </lineage>
</organism>
<gene>
    <name evidence="1" type="ORF">TcWFU_003513</name>
</gene>
<reference evidence="1 2" key="1">
    <citation type="journal article" date="2022" name="Front. Cell. Infect. Microbiol.">
        <title>The Genomes of Two Strains of Taenia crassiceps the Animal Model for the Study of Human Cysticercosis.</title>
        <authorList>
            <person name="Bobes R.J."/>
            <person name="Estrada K."/>
            <person name="Rios-Valencia D.G."/>
            <person name="Calderon-Gallegos A."/>
            <person name="de la Torre P."/>
            <person name="Carrero J.C."/>
            <person name="Sanchez-Flores A."/>
            <person name="Laclette J.P."/>
        </authorList>
    </citation>
    <scope>NUCLEOTIDE SEQUENCE [LARGE SCALE GENOMIC DNA]</scope>
    <source>
        <strain evidence="1">WFUcys</strain>
    </source>
</reference>